<accession>A0A1Y1QPW6</accession>
<evidence type="ECO:0000313" key="1">
    <source>
        <dbReference type="EMBL" id="OQX10881.1"/>
    </source>
</evidence>
<dbReference type="EMBL" id="MTEJ01000102">
    <property type="protein sequence ID" value="OQX10881.1"/>
    <property type="molecule type" value="Genomic_DNA"/>
</dbReference>
<comment type="caution">
    <text evidence="1">The sequence shown here is derived from an EMBL/GenBank/DDBJ whole genome shotgun (WGS) entry which is preliminary data.</text>
</comment>
<sequence length="148" mass="17233">MKTDQEYEQKRQQDKQRQNMAYTVSYVYEDGRYAPFEQRPIQGVMFDKTNGVTLKRCQEFVSKINKQFGDVGLVRITLFMTQYDFDVDLDVYIGACFNDWGLPVIGKRKQAVYEIKTNTLTIYEDYMPVCENSNGVICKDEVALADSQ</sequence>
<dbReference type="AlphaFoldDB" id="A0A1Y1QPW6"/>
<dbReference type="Proteomes" id="UP000192491">
    <property type="component" value="Unassembled WGS sequence"/>
</dbReference>
<organism evidence="1 2">
    <name type="scientific">Thiothrix lacustris</name>
    <dbReference type="NCBI Taxonomy" id="525917"/>
    <lineage>
        <taxon>Bacteria</taxon>
        <taxon>Pseudomonadati</taxon>
        <taxon>Pseudomonadota</taxon>
        <taxon>Gammaproteobacteria</taxon>
        <taxon>Thiotrichales</taxon>
        <taxon>Thiotrichaceae</taxon>
        <taxon>Thiothrix</taxon>
    </lineage>
</organism>
<proteinExistence type="predicted"/>
<evidence type="ECO:0000313" key="2">
    <source>
        <dbReference type="Proteomes" id="UP000192491"/>
    </source>
</evidence>
<reference evidence="1 2" key="1">
    <citation type="submission" date="2017-01" db="EMBL/GenBank/DDBJ databases">
        <title>Novel large sulfur bacteria in the metagenomes of groundwater-fed chemosynthetic microbial mats in the Lake Huron basin.</title>
        <authorList>
            <person name="Sharrar A.M."/>
            <person name="Flood B.E."/>
            <person name="Bailey J.V."/>
            <person name="Jones D.S."/>
            <person name="Biddanda B."/>
            <person name="Ruberg S.A."/>
            <person name="Marcus D.N."/>
            <person name="Dick G.J."/>
        </authorList>
    </citation>
    <scope>NUCLEOTIDE SEQUENCE [LARGE SCALE GENOMIC DNA]</scope>
    <source>
        <strain evidence="1">A8</strain>
    </source>
</reference>
<gene>
    <name evidence="1" type="ORF">BWK73_19175</name>
</gene>
<protein>
    <submittedName>
        <fullName evidence="1">Uncharacterized protein</fullName>
    </submittedName>
</protein>
<name>A0A1Y1QPW6_9GAMM</name>